<gene>
    <name evidence="7" type="primary">LOC106809185</name>
</gene>
<feature type="transmembrane region" description="Helical" evidence="5">
    <location>
        <begin position="235"/>
        <end position="256"/>
    </location>
</feature>
<feature type="transmembrane region" description="Helical" evidence="5">
    <location>
        <begin position="40"/>
        <end position="61"/>
    </location>
</feature>
<evidence type="ECO:0000256" key="2">
    <source>
        <dbReference type="ARBA" id="ARBA00022692"/>
    </source>
</evidence>
<feature type="transmembrane region" description="Helical" evidence="5">
    <location>
        <begin position="87"/>
        <end position="106"/>
    </location>
</feature>
<dbReference type="RefSeq" id="XP_014667664.1">
    <property type="nucleotide sequence ID" value="XM_014812178.1"/>
</dbReference>
<feature type="transmembrane region" description="Helical" evidence="5">
    <location>
        <begin position="209"/>
        <end position="229"/>
    </location>
</feature>
<feature type="transmembrane region" description="Helical" evidence="5">
    <location>
        <begin position="268"/>
        <end position="289"/>
    </location>
</feature>
<feature type="transmembrane region" description="Helical" evidence="5">
    <location>
        <begin position="6"/>
        <end position="28"/>
    </location>
</feature>
<evidence type="ECO:0000313" key="7">
    <source>
        <dbReference type="RefSeq" id="XP_014667664.1"/>
    </source>
</evidence>
<accession>A0ABM1E643</accession>
<dbReference type="Pfam" id="PF02535">
    <property type="entry name" value="Zip"/>
    <property type="match status" value="1"/>
</dbReference>
<evidence type="ECO:0000313" key="6">
    <source>
        <dbReference type="Proteomes" id="UP000695022"/>
    </source>
</evidence>
<dbReference type="GeneID" id="106809185"/>
<keyword evidence="6" id="KW-1185">Reference proteome</keyword>
<name>A0ABM1E643_PRICU</name>
<evidence type="ECO:0000256" key="3">
    <source>
        <dbReference type="ARBA" id="ARBA00022989"/>
    </source>
</evidence>
<dbReference type="Proteomes" id="UP000695022">
    <property type="component" value="Unplaced"/>
</dbReference>
<dbReference type="PANTHER" id="PTHR11040:SF219">
    <property type="entry name" value="ZRT (ZRT), IRT- (IRT-) LIKE PROTEIN TRANSPORTER"/>
    <property type="match status" value="1"/>
</dbReference>
<keyword evidence="3 5" id="KW-1133">Transmembrane helix</keyword>
<evidence type="ECO:0000256" key="1">
    <source>
        <dbReference type="ARBA" id="ARBA00004141"/>
    </source>
</evidence>
<dbReference type="InterPro" id="IPR003689">
    <property type="entry name" value="ZIP"/>
</dbReference>
<organism evidence="6 7">
    <name type="scientific">Priapulus caudatus</name>
    <name type="common">Priapulid worm</name>
    <dbReference type="NCBI Taxonomy" id="37621"/>
    <lineage>
        <taxon>Eukaryota</taxon>
        <taxon>Metazoa</taxon>
        <taxon>Ecdysozoa</taxon>
        <taxon>Scalidophora</taxon>
        <taxon>Priapulida</taxon>
        <taxon>Priapulimorpha</taxon>
        <taxon>Priapulimorphida</taxon>
        <taxon>Priapulidae</taxon>
        <taxon>Priapulus</taxon>
    </lineage>
</organism>
<evidence type="ECO:0000256" key="5">
    <source>
        <dbReference type="SAM" id="Phobius"/>
    </source>
</evidence>
<protein>
    <submittedName>
        <fullName evidence="7">Zinc transporter ZIP3-like</fullName>
    </submittedName>
</protein>
<dbReference type="PANTHER" id="PTHR11040">
    <property type="entry name" value="ZINC/IRON TRANSPORTER"/>
    <property type="match status" value="1"/>
</dbReference>
<feature type="transmembrane region" description="Helical" evidence="5">
    <location>
        <begin position="301"/>
        <end position="320"/>
    </location>
</feature>
<sequence length="355" mass="38201">MEVLRVKLFTAFALFVVAITCGLLPIKVMEMVGPNSAQRIVCFLNCLAGGIFLGTSLLHMLPEVREAMELAKPQHVHVASEYPLTEFVVAMGIFMVFTVEEVILAIHGRYHHGHSHGYAHAAHLKQPTETTRLLDSGAVAGTVAVATQTQSSCEEEDVPCTRCVDDPAAFAGDAYSAVVDVLPAKLEGATAAVPADELCETHARDKIRVLTLLLSLSLHTVFEGLALGLTETTTAILALFSGIVIHKSVIAFSLGVQFMATRYAPREVVGFMLTFSGMTLLGAVIGIMLTEAGNTVDAMSIAVLQGLAAGTFIYVTFFEVIGKEMTNQYPGLLKLFMMVLGFGLIAILSLFDWYQ</sequence>
<evidence type="ECO:0000256" key="4">
    <source>
        <dbReference type="ARBA" id="ARBA00023136"/>
    </source>
</evidence>
<comment type="subcellular location">
    <subcellularLocation>
        <location evidence="1">Membrane</location>
        <topology evidence="1">Multi-pass membrane protein</topology>
    </subcellularLocation>
</comment>
<keyword evidence="2 5" id="KW-0812">Transmembrane</keyword>
<proteinExistence type="predicted"/>
<reference evidence="7" key="1">
    <citation type="submission" date="2025-08" db="UniProtKB">
        <authorList>
            <consortium name="RefSeq"/>
        </authorList>
    </citation>
    <scope>IDENTIFICATION</scope>
</reference>
<feature type="transmembrane region" description="Helical" evidence="5">
    <location>
        <begin position="332"/>
        <end position="351"/>
    </location>
</feature>
<keyword evidence="4 5" id="KW-0472">Membrane</keyword>